<sequence>MNTEPFVMKDVSRALQWVSVCAASCGFDNDKTATVLAELCGFGSWDVMTYAIDNLPPSICDEHIPADVLESRLRRYAVILIQEHGVSPQAALGIIHNISPSTERPLRNFVVFDAEDDDDDEAFSTEDDVSSAVSSALGMPLCPERVALTVPLTTSVNSETWQYAMDYLGWEAEELDDEALIGEASLLIHSQFDSSVIPVYLSTVLPPPDFSGAFYEHPSFRLLQYACLGNFMSEWAPADAECFFILSSWPLMTTIKSKTYCCIGVAFDVKTGRWLDLLVNRKCRDISTLLQMNRKVSSLRKGAAPLGEPDGRFCKQLALRLGDFGPEYEGMRFVGIPHGDEWQVVGVIDDDEFDEDNLGPYELDDFDRFPPETQMNM</sequence>
<keyword evidence="1" id="KW-0614">Plasmid</keyword>
<dbReference type="Proteomes" id="UP000218731">
    <property type="component" value="Plasmid pKF715A"/>
</dbReference>
<accession>A0A1L7NN31</accession>
<dbReference type="RefSeq" id="WP_042920019.1">
    <property type="nucleotide sequence ID" value="NZ_AP015030.1"/>
</dbReference>
<name>A0A1L7NN31_PSEPU</name>
<evidence type="ECO:0000313" key="2">
    <source>
        <dbReference type="Proteomes" id="UP000218731"/>
    </source>
</evidence>
<dbReference type="AlphaFoldDB" id="A0A1L7NN31"/>
<evidence type="ECO:0000313" key="1">
    <source>
        <dbReference type="EMBL" id="BAW26823.1"/>
    </source>
</evidence>
<organism evidence="1 2">
    <name type="scientific">Pseudomonas putida</name>
    <name type="common">Arthrobacter siderocapsulatus</name>
    <dbReference type="NCBI Taxonomy" id="303"/>
    <lineage>
        <taxon>Bacteria</taxon>
        <taxon>Pseudomonadati</taxon>
        <taxon>Pseudomonadota</taxon>
        <taxon>Gammaproteobacteria</taxon>
        <taxon>Pseudomonadales</taxon>
        <taxon>Pseudomonadaceae</taxon>
        <taxon>Pseudomonas</taxon>
    </lineage>
</organism>
<gene>
    <name evidence="1" type="ORF">KF715C_pA3180</name>
</gene>
<protein>
    <submittedName>
        <fullName evidence="1">Uncharacterized protein</fullName>
    </submittedName>
</protein>
<proteinExistence type="predicted"/>
<dbReference type="EMBL" id="AP015030">
    <property type="protein sequence ID" value="BAW26823.1"/>
    <property type="molecule type" value="Genomic_DNA"/>
</dbReference>
<reference evidence="1 2" key="1">
    <citation type="submission" date="2015-11" db="EMBL/GenBank/DDBJ databases">
        <title>Complete genome sequencing of a biphenyl-degrading bacterium, Pseudomonas putida KF715 (=NBRC110667).</title>
        <authorList>
            <person name="Suenaga H."/>
            <person name="Fujihara N."/>
            <person name="Watanabe T."/>
            <person name="Hirose J."/>
            <person name="Kimura N."/>
            <person name="Yamazoe A."/>
            <person name="Hosoyama A."/>
            <person name="Shimodaira J."/>
            <person name="Furukawa K."/>
        </authorList>
    </citation>
    <scope>NUCLEOTIDE SEQUENCE [LARGE SCALE GENOMIC DNA]</scope>
    <source>
        <strain evidence="1 2">KF715</strain>
        <plasmid evidence="2">Plasmid pkf715a dna</plasmid>
    </source>
</reference>
<geneLocation type="plasmid" evidence="2">
    <name>pkf715a dna</name>
</geneLocation>